<feature type="compositionally biased region" description="Polar residues" evidence="1">
    <location>
        <begin position="920"/>
        <end position="940"/>
    </location>
</feature>
<feature type="region of interest" description="Disordered" evidence="1">
    <location>
        <begin position="884"/>
        <end position="947"/>
    </location>
</feature>
<organism evidence="2 3">
    <name type="scientific">Drosophila suzukii</name>
    <name type="common">Spotted-wing drosophila fruit fly</name>
    <dbReference type="NCBI Taxonomy" id="28584"/>
    <lineage>
        <taxon>Eukaryota</taxon>
        <taxon>Metazoa</taxon>
        <taxon>Ecdysozoa</taxon>
        <taxon>Arthropoda</taxon>
        <taxon>Hexapoda</taxon>
        <taxon>Insecta</taxon>
        <taxon>Pterygota</taxon>
        <taxon>Neoptera</taxon>
        <taxon>Endopterygota</taxon>
        <taxon>Diptera</taxon>
        <taxon>Brachycera</taxon>
        <taxon>Muscomorpha</taxon>
        <taxon>Ephydroidea</taxon>
        <taxon>Drosophilidae</taxon>
        <taxon>Drosophila</taxon>
        <taxon>Sophophora</taxon>
    </lineage>
</organism>
<feature type="region of interest" description="Disordered" evidence="1">
    <location>
        <begin position="1545"/>
        <end position="1564"/>
    </location>
</feature>
<dbReference type="GeneID" id="108021702"/>
<name>A0AB39ZZA2_DROSZ</name>
<feature type="compositionally biased region" description="Polar residues" evidence="1">
    <location>
        <begin position="1231"/>
        <end position="1243"/>
    </location>
</feature>
<accession>A0AB39ZZA2</accession>
<evidence type="ECO:0000313" key="3">
    <source>
        <dbReference type="RefSeq" id="XP_016946021.3"/>
    </source>
</evidence>
<reference evidence="3" key="1">
    <citation type="submission" date="2025-08" db="UniProtKB">
        <authorList>
            <consortium name="RefSeq"/>
        </authorList>
    </citation>
    <scope>IDENTIFICATION</scope>
</reference>
<feature type="region of interest" description="Disordered" evidence="1">
    <location>
        <begin position="142"/>
        <end position="164"/>
    </location>
</feature>
<dbReference type="RefSeq" id="XP_016946021.3">
    <property type="nucleotide sequence ID" value="XM_017090532.4"/>
</dbReference>
<feature type="compositionally biased region" description="Basic and acidic residues" evidence="1">
    <location>
        <begin position="890"/>
        <end position="902"/>
    </location>
</feature>
<feature type="region of interest" description="Disordered" evidence="1">
    <location>
        <begin position="1199"/>
        <end position="1248"/>
    </location>
</feature>
<feature type="region of interest" description="Disordered" evidence="1">
    <location>
        <begin position="1108"/>
        <end position="1130"/>
    </location>
</feature>
<feature type="compositionally biased region" description="Polar residues" evidence="1">
    <location>
        <begin position="1108"/>
        <end position="1125"/>
    </location>
</feature>
<gene>
    <name evidence="3" type="primary">ms(2)34Fe</name>
</gene>
<evidence type="ECO:0000313" key="2">
    <source>
        <dbReference type="Proteomes" id="UP001652628"/>
    </source>
</evidence>
<sequence>MSISKSRRSTRRTRRSLASGVDFLGPYIYCVNFYDNGLKAVRDEFVKRVISGTRRAVFVIDLDKEILEANLQFERKSRVKKGGGSLDFRALDPVNIALQCIQNCVDEFDKITKKIESESNFDLHAYWQRNIPAQLKNLVPKKKAGAETKRGENTARPKTGKASSDKVRLEKIKCSSVTAKEHHKVGKGMPVSRREYIRDNPLFTKILILIVGQMDNEFYKSLLAYEQPLRAIIHFMPEESAYDLLVPRPRREQQLQEALADIQKDIHSLRKRTPSKPVGIFQHKLPQMSACMASKFTDDVFDQLSWYMYDVETLREWYRMFYVEPYRETNVKMDPALSLLESFHIVESLSIQGHYIKTQMPVSRDDDSTVYLYMESLMTTFGNPRELMTETEVLLLANPTPSVQTRVLDKVKVYANSFKSIVKLNKNDRIFVEQANTLLSNLMSYMDQSLMRNVYHGCLEYNLLRRYFTSGYINHSLACQPYNGELEPIYLPKFAELYLTDDSVMQRVIQLVKEYDDFSVEEVQPNVHLYSFRRSLNEVFEQENQTVIPTRLCFRDFTLYEMEAFLDDLVTPQKFSEITESYLSRDSQSTEMILGLDPLMVKCNEDNDRVPIDPNVFIRKKSIKAQLANKAEKKEQAETRPVSRKESTIGELMMPSRFTRQSGKATANERHGSILQPKESTVDTKQGSHFSVGLGRNHPMLDGYNLDDTRQTIKSKTSKYFFEEGRMMLYEERWNFRQMNKCLALEIGGQEVHFRSADEPLGATTADANVRIVSRNGISLRVMPRKIECAKVVLNFPNGLSTYCHDTHTEHLWQYQDNELDESRRVCTPYGCVIVFYQSTDTILIMRYNGEVYHLYSFTEADNEEEEDLNSEFINACSTQSAYSSYQPIREPKKKEKSRDGSTQKNSINRSEGGRDTVLRPSTQSVGSKITQKSLGSKGSNLGKRRSRQLKEQQAAALFESIKFELTYLNLIMALYKLSYRHLKLITSLGSVVHVQRDGKIWCGKPYRNTEWHDYFANESYSMRDDGVKMIWTLGELRCYHHDGTVITSGTIDGWDPGTDVDEFDIEISSSSSHANAVISELFRKETIFINAPDGLPFKEVSLHSSINGESGSLSHRSKPISNKSDVMPEEEEGEMFFEKSYITYRPNSFFINHKVYAGIHFMFSHITNVDLHLETSIFTCDNLNVRVFKDRVSTEAQYSDLPMETPSSEADSDEWTKPKIRKPSEDPETNAPSDESPSPTSGEEQKPENFELIETTCVEVECDNLALAVFEDRVTIQTHLRKFGCDENARCDLQVRDDIELKVQFAESLSTIFRNWVDELTSFINCFCPKRRTLYFLETQYPSCQKKGFELMKSVPSLGKYNFCAGNYFIDVNELTSMNTQMKNKYDWFDKDMQKFPRFQLVKKPPPPTEFPMVLNSRIYVELPKQLANTDRIHQFVCEFDSIKFRKQRFRFTEAILFHLHPRLRLLVQLEISKRSWKTHHAEHRRRMFIEQQRLSLYMAMLKHKVYPNYFQFKDQFNSHVRNIEFFEFMTSKCNEKAHPDEIVLDPAEEPSPPQSSKAKLKKNKCVCPKYLKSID</sequence>
<feature type="compositionally biased region" description="Basic and acidic residues" evidence="1">
    <location>
        <begin position="144"/>
        <end position="155"/>
    </location>
</feature>
<protein>
    <submittedName>
        <fullName evidence="3">Uncharacterized protein ms(2)34Fe isoform X1</fullName>
    </submittedName>
</protein>
<proteinExistence type="predicted"/>
<dbReference type="Proteomes" id="UP001652628">
    <property type="component" value="Chromosome 2L"/>
</dbReference>
<feature type="compositionally biased region" description="Basic and acidic residues" evidence="1">
    <location>
        <begin position="1215"/>
        <end position="1226"/>
    </location>
</feature>
<evidence type="ECO:0000256" key="1">
    <source>
        <dbReference type="SAM" id="MobiDB-lite"/>
    </source>
</evidence>
<keyword evidence="2" id="KW-1185">Reference proteome</keyword>